<gene>
    <name evidence="1" type="ORF">EYB53_024665</name>
</gene>
<dbReference type="RefSeq" id="WP_205712765.1">
    <property type="nucleotide sequence ID" value="NZ_SIJK02000115.1"/>
</dbReference>
<proteinExistence type="predicted"/>
<dbReference type="Proteomes" id="UP001193081">
    <property type="component" value="Unassembled WGS sequence"/>
</dbReference>
<evidence type="ECO:0000313" key="2">
    <source>
        <dbReference type="Proteomes" id="UP001193081"/>
    </source>
</evidence>
<dbReference type="EMBL" id="SIJK02000115">
    <property type="protein sequence ID" value="MBP1468925.1"/>
    <property type="molecule type" value="Genomic_DNA"/>
</dbReference>
<evidence type="ECO:0000313" key="1">
    <source>
        <dbReference type="EMBL" id="MBP1468925.1"/>
    </source>
</evidence>
<keyword evidence="2" id="KW-1185">Reference proteome</keyword>
<reference evidence="1 2" key="1">
    <citation type="submission" date="2021-03" db="EMBL/GenBank/DDBJ databases">
        <authorList>
            <person name="Grouzdev D.S."/>
        </authorList>
    </citation>
    <scope>NUCLEOTIDE SEQUENCE [LARGE SCALE GENOMIC DNA]</scope>
    <source>
        <strain evidence="1 2">M50-1</strain>
    </source>
</reference>
<organism evidence="1 2">
    <name type="scientific">Candidatus Chloroploca mongolica</name>
    <dbReference type="NCBI Taxonomy" id="2528176"/>
    <lineage>
        <taxon>Bacteria</taxon>
        <taxon>Bacillati</taxon>
        <taxon>Chloroflexota</taxon>
        <taxon>Chloroflexia</taxon>
        <taxon>Chloroflexales</taxon>
        <taxon>Chloroflexineae</taxon>
        <taxon>Oscillochloridaceae</taxon>
        <taxon>Candidatus Chloroploca</taxon>
    </lineage>
</organism>
<comment type="caution">
    <text evidence="1">The sequence shown here is derived from an EMBL/GenBank/DDBJ whole genome shotgun (WGS) entry which is preliminary data.</text>
</comment>
<sequence>MELDDLAPEYQFDYTKAKPNRFARWQADGSLVVVLEPDIAQVFHTPDEVKRVLRALIATMPPVPPPPEP</sequence>
<accession>A0ABS4DHM4</accession>
<protein>
    <submittedName>
        <fullName evidence="1">Uncharacterized protein</fullName>
    </submittedName>
</protein>
<name>A0ABS4DHM4_9CHLR</name>